<proteinExistence type="predicted"/>
<sequence>MDAQSAQQPTSTTYARPQQPAEAFAATLPVETLSRIFELALQHFEWPNEEKGQAQRVNYGLVCRSWCSAALPLPHYTVSSSAKAQRLAQVLQATDRSRQAVRSLDITSEGEKVSGRGAKIAKLLSLCPKLERLTLDVNRDLCAPGRRHEDGALGKVVRDALCKVQLQEVGLFGVSSLPVSVLNK</sequence>
<accession>A0A1Y2FHX0</accession>
<name>A0A1Y2FHX0_9BASI</name>
<evidence type="ECO:0000313" key="2">
    <source>
        <dbReference type="Proteomes" id="UP000193467"/>
    </source>
</evidence>
<reference evidence="1 2" key="1">
    <citation type="submission" date="2016-07" db="EMBL/GenBank/DDBJ databases">
        <title>Pervasive Adenine N6-methylation of Active Genes in Fungi.</title>
        <authorList>
            <consortium name="DOE Joint Genome Institute"/>
            <person name="Mondo S.J."/>
            <person name="Dannebaum R.O."/>
            <person name="Kuo R.C."/>
            <person name="Labutti K."/>
            <person name="Haridas S."/>
            <person name="Kuo A."/>
            <person name="Salamov A."/>
            <person name="Ahrendt S.R."/>
            <person name="Lipzen A."/>
            <person name="Sullivan W."/>
            <person name="Andreopoulos W.B."/>
            <person name="Clum A."/>
            <person name="Lindquist E."/>
            <person name="Daum C."/>
            <person name="Ramamoorthy G.K."/>
            <person name="Gryganskyi A."/>
            <person name="Culley D."/>
            <person name="Magnuson J.K."/>
            <person name="James T.Y."/>
            <person name="O'Malley M.A."/>
            <person name="Stajich J.E."/>
            <person name="Spatafora J.W."/>
            <person name="Visel A."/>
            <person name="Grigoriev I.V."/>
        </authorList>
    </citation>
    <scope>NUCLEOTIDE SEQUENCE [LARGE SCALE GENOMIC DNA]</scope>
    <source>
        <strain evidence="1 2">62-1032</strain>
    </source>
</reference>
<dbReference type="AlphaFoldDB" id="A0A1Y2FHX0"/>
<dbReference type="Proteomes" id="UP000193467">
    <property type="component" value="Unassembled WGS sequence"/>
</dbReference>
<protein>
    <recommendedName>
        <fullName evidence="3">F-box domain-containing protein</fullName>
    </recommendedName>
</protein>
<comment type="caution">
    <text evidence="1">The sequence shown here is derived from an EMBL/GenBank/DDBJ whole genome shotgun (WGS) entry which is preliminary data.</text>
</comment>
<dbReference type="InParanoid" id="A0A1Y2FHX0"/>
<keyword evidence="2" id="KW-1185">Reference proteome</keyword>
<evidence type="ECO:0008006" key="3">
    <source>
        <dbReference type="Google" id="ProtNLM"/>
    </source>
</evidence>
<organism evidence="1 2">
    <name type="scientific">Leucosporidium creatinivorum</name>
    <dbReference type="NCBI Taxonomy" id="106004"/>
    <lineage>
        <taxon>Eukaryota</taxon>
        <taxon>Fungi</taxon>
        <taxon>Dikarya</taxon>
        <taxon>Basidiomycota</taxon>
        <taxon>Pucciniomycotina</taxon>
        <taxon>Microbotryomycetes</taxon>
        <taxon>Leucosporidiales</taxon>
        <taxon>Leucosporidium</taxon>
    </lineage>
</organism>
<evidence type="ECO:0000313" key="1">
    <source>
        <dbReference type="EMBL" id="ORY82405.1"/>
    </source>
</evidence>
<dbReference type="EMBL" id="MCGR01000021">
    <property type="protein sequence ID" value="ORY82405.1"/>
    <property type="molecule type" value="Genomic_DNA"/>
</dbReference>
<gene>
    <name evidence="1" type="ORF">BCR35DRAFT_83338</name>
</gene>